<evidence type="ECO:0000256" key="4">
    <source>
        <dbReference type="ARBA" id="ARBA00022723"/>
    </source>
</evidence>
<evidence type="ECO:0000256" key="2">
    <source>
        <dbReference type="ARBA" id="ARBA00007357"/>
    </source>
</evidence>
<evidence type="ECO:0000256" key="5">
    <source>
        <dbReference type="ARBA" id="ARBA00022801"/>
    </source>
</evidence>
<evidence type="ECO:0000256" key="1">
    <source>
        <dbReference type="ARBA" id="ARBA00001947"/>
    </source>
</evidence>
<name>A0A9D4T6X7_RHISA</name>
<evidence type="ECO:0000256" key="6">
    <source>
        <dbReference type="ARBA" id="ARBA00022833"/>
    </source>
</evidence>
<keyword evidence="6" id="KW-0862">Zinc</keyword>
<feature type="transmembrane region" description="Helical" evidence="9">
    <location>
        <begin position="178"/>
        <end position="199"/>
    </location>
</feature>
<dbReference type="Pfam" id="PF05649">
    <property type="entry name" value="Peptidase_M13_N"/>
    <property type="match status" value="1"/>
</dbReference>
<dbReference type="InterPro" id="IPR018497">
    <property type="entry name" value="Peptidase_M13_C"/>
</dbReference>
<dbReference type="Gene3D" id="3.40.390.10">
    <property type="entry name" value="Collagenase (Catalytic Domain)"/>
    <property type="match status" value="1"/>
</dbReference>
<sequence>MSQPSASPGSGTSRRGGYAFRGPTCVRDERNAAERVVMSPSRLESRMTSRRKMMSRQHAASRKGHGRRHEGVGMAAAYYGASEDAFGEPTPAEIGMLAPTYVESGAVAVATALSARGNITSIILKAGAGGTNGRAVHKPALKRGGALSAECSAPISTPANVQANRSCSVSSNSAEMALALGVFVAVTLLVVVLVAQAWIPRAPHTDPFCHSDDCLSHVRLMESKLDLAVDPCEDFNAYACARWEPPSEYYSYATTVANLAVDNWFMNFRSIVAKGVEDLPTGLKLQAMFNVCVASSSGLDESSKRMLMDFMKERKIPWPDDPIPEANPLGVVLDLAFNWAVDLWFDVQPLHRPKGAKGISVTPGNLANLWGSYLRDAVPKDHYVDYWNTFYVTFVSPDEKKERAASDITRIAGIETDIFSKLSNAFGRRVKVPARFKVSDIEKHASSFASGEWTTVLEANVGLPGGMLKPSDYVTFSDIALLEATNDFFSKYSRTDLLRHLSWFFIQIFAPFGGLGSNLADMGDDSRAVMRRLVLCVTQAETAYRVLVASLYVLPRFAAEERVAVEAHFDRVRQATMEKIANLSWGDNLSKYMGTVKLQEVKTLIWPPVELLASNGLSDLYADFASNMSTTIEFWRNAHENLRALRDQPHYQVPLTKLPVGSVPPLVRYDYLRNTVGVSAAALSPPLYSSSGTPAMMYGGLMFSYARELVRMVDGAGLKVDPQGDVVPSWASSSWKEGAARASSCLAPTFSSPFPEIPALEVAYTAFERALGSAVNGGNPWRTTDAFSEERVFFVTACFTLCSQNHTAAFLRGDCNKAFAHFPKFAEAFACRSGSAMNPPTKCPFFDWTF</sequence>
<organism evidence="12 13">
    <name type="scientific">Rhipicephalus sanguineus</name>
    <name type="common">Brown dog tick</name>
    <name type="synonym">Ixodes sanguineus</name>
    <dbReference type="NCBI Taxonomy" id="34632"/>
    <lineage>
        <taxon>Eukaryota</taxon>
        <taxon>Metazoa</taxon>
        <taxon>Ecdysozoa</taxon>
        <taxon>Arthropoda</taxon>
        <taxon>Chelicerata</taxon>
        <taxon>Arachnida</taxon>
        <taxon>Acari</taxon>
        <taxon>Parasitiformes</taxon>
        <taxon>Ixodida</taxon>
        <taxon>Ixodoidea</taxon>
        <taxon>Ixodidae</taxon>
        <taxon>Rhipicephalinae</taxon>
        <taxon>Rhipicephalus</taxon>
        <taxon>Rhipicephalus</taxon>
    </lineage>
</organism>
<comment type="caution">
    <text evidence="12">The sequence shown here is derived from an EMBL/GenBank/DDBJ whole genome shotgun (WGS) entry which is preliminary data.</text>
</comment>
<keyword evidence="9" id="KW-0472">Membrane</keyword>
<dbReference type="EMBL" id="JABSTV010001245">
    <property type="protein sequence ID" value="KAH7982444.1"/>
    <property type="molecule type" value="Genomic_DNA"/>
</dbReference>
<dbReference type="Pfam" id="PF01431">
    <property type="entry name" value="Peptidase_M13"/>
    <property type="match status" value="1"/>
</dbReference>
<keyword evidence="9" id="KW-0812">Transmembrane</keyword>
<dbReference type="InterPro" id="IPR008753">
    <property type="entry name" value="Peptidase_M13_N"/>
</dbReference>
<feature type="domain" description="Peptidase M13 C-terminal" evidence="10">
    <location>
        <begin position="759"/>
        <end position="843"/>
    </location>
</feature>
<accession>A0A9D4T6X7</accession>
<dbReference type="AlphaFoldDB" id="A0A9D4T6X7"/>
<dbReference type="GO" id="GO:0046872">
    <property type="term" value="F:metal ion binding"/>
    <property type="evidence" value="ECO:0007669"/>
    <property type="project" value="UniProtKB-KW"/>
</dbReference>
<dbReference type="PROSITE" id="PS51885">
    <property type="entry name" value="NEPRILYSIN"/>
    <property type="match status" value="1"/>
</dbReference>
<dbReference type="InterPro" id="IPR024079">
    <property type="entry name" value="MetalloPept_cat_dom_sf"/>
</dbReference>
<dbReference type="InterPro" id="IPR000718">
    <property type="entry name" value="Peptidase_M13"/>
</dbReference>
<protein>
    <recommendedName>
        <fullName evidence="14">Endothelin-converting enzyme 1</fullName>
    </recommendedName>
</protein>
<evidence type="ECO:0000313" key="12">
    <source>
        <dbReference type="EMBL" id="KAH7982444.1"/>
    </source>
</evidence>
<keyword evidence="7" id="KW-0482">Metalloprotease</keyword>
<keyword evidence="5" id="KW-0378">Hydrolase</keyword>
<keyword evidence="4" id="KW-0479">Metal-binding</keyword>
<feature type="region of interest" description="Disordered" evidence="8">
    <location>
        <begin position="40"/>
        <end position="69"/>
    </location>
</feature>
<dbReference type="PANTHER" id="PTHR11733:SF241">
    <property type="entry name" value="GH26575P-RELATED"/>
    <property type="match status" value="1"/>
</dbReference>
<comment type="cofactor">
    <cofactor evidence="1">
        <name>Zn(2+)</name>
        <dbReference type="ChEBI" id="CHEBI:29105"/>
    </cofactor>
</comment>
<dbReference type="GO" id="GO:0016485">
    <property type="term" value="P:protein processing"/>
    <property type="evidence" value="ECO:0007669"/>
    <property type="project" value="TreeGrafter"/>
</dbReference>
<keyword evidence="9" id="KW-1133">Transmembrane helix</keyword>
<comment type="similarity">
    <text evidence="2">Belongs to the peptidase M13 family.</text>
</comment>
<evidence type="ECO:0000256" key="8">
    <source>
        <dbReference type="SAM" id="MobiDB-lite"/>
    </source>
</evidence>
<dbReference type="InterPro" id="IPR042089">
    <property type="entry name" value="Peptidase_M13_dom_2"/>
</dbReference>
<keyword evidence="3" id="KW-0645">Protease</keyword>
<evidence type="ECO:0000259" key="10">
    <source>
        <dbReference type="Pfam" id="PF01431"/>
    </source>
</evidence>
<dbReference type="Gene3D" id="1.10.1380.10">
    <property type="entry name" value="Neutral endopeptidase , domain2"/>
    <property type="match status" value="1"/>
</dbReference>
<reference evidence="12" key="1">
    <citation type="journal article" date="2020" name="Cell">
        <title>Large-Scale Comparative Analyses of Tick Genomes Elucidate Their Genetic Diversity and Vector Capacities.</title>
        <authorList>
            <consortium name="Tick Genome and Microbiome Consortium (TIGMIC)"/>
            <person name="Jia N."/>
            <person name="Wang J."/>
            <person name="Shi W."/>
            <person name="Du L."/>
            <person name="Sun Y."/>
            <person name="Zhan W."/>
            <person name="Jiang J.F."/>
            <person name="Wang Q."/>
            <person name="Zhang B."/>
            <person name="Ji P."/>
            <person name="Bell-Sakyi L."/>
            <person name="Cui X.M."/>
            <person name="Yuan T.T."/>
            <person name="Jiang B.G."/>
            <person name="Yang W.F."/>
            <person name="Lam T.T."/>
            <person name="Chang Q.C."/>
            <person name="Ding S.J."/>
            <person name="Wang X.J."/>
            <person name="Zhu J.G."/>
            <person name="Ruan X.D."/>
            <person name="Zhao L."/>
            <person name="Wei J.T."/>
            <person name="Ye R.Z."/>
            <person name="Que T.C."/>
            <person name="Du C.H."/>
            <person name="Zhou Y.H."/>
            <person name="Cheng J.X."/>
            <person name="Dai P.F."/>
            <person name="Guo W.B."/>
            <person name="Han X.H."/>
            <person name="Huang E.J."/>
            <person name="Li L.F."/>
            <person name="Wei W."/>
            <person name="Gao Y.C."/>
            <person name="Liu J.Z."/>
            <person name="Shao H.Z."/>
            <person name="Wang X."/>
            <person name="Wang C.C."/>
            <person name="Yang T.C."/>
            <person name="Huo Q.B."/>
            <person name="Li W."/>
            <person name="Chen H.Y."/>
            <person name="Chen S.E."/>
            <person name="Zhou L.G."/>
            <person name="Ni X.B."/>
            <person name="Tian J.H."/>
            <person name="Sheng Y."/>
            <person name="Liu T."/>
            <person name="Pan Y.S."/>
            <person name="Xia L.Y."/>
            <person name="Li J."/>
            <person name="Zhao F."/>
            <person name="Cao W.C."/>
        </authorList>
    </citation>
    <scope>NUCLEOTIDE SEQUENCE</scope>
    <source>
        <strain evidence="12">Rsan-2018</strain>
    </source>
</reference>
<dbReference type="PANTHER" id="PTHR11733">
    <property type="entry name" value="ZINC METALLOPROTEASE FAMILY M13 NEPRILYSIN-RELATED"/>
    <property type="match status" value="1"/>
</dbReference>
<dbReference type="VEuPathDB" id="VectorBase:RSAN_052891"/>
<evidence type="ECO:0000256" key="3">
    <source>
        <dbReference type="ARBA" id="ARBA00022670"/>
    </source>
</evidence>
<dbReference type="GO" id="GO:0005886">
    <property type="term" value="C:plasma membrane"/>
    <property type="evidence" value="ECO:0007669"/>
    <property type="project" value="TreeGrafter"/>
</dbReference>
<dbReference type="SUPFAM" id="SSF55486">
    <property type="entry name" value="Metalloproteases ('zincins'), catalytic domain"/>
    <property type="match status" value="1"/>
</dbReference>
<feature type="compositionally biased region" description="Polar residues" evidence="8">
    <location>
        <begin position="1"/>
        <end position="13"/>
    </location>
</feature>
<feature type="region of interest" description="Disordered" evidence="8">
    <location>
        <begin position="1"/>
        <end position="25"/>
    </location>
</feature>
<proteinExistence type="inferred from homology"/>
<keyword evidence="13" id="KW-1185">Reference proteome</keyword>
<dbReference type="Proteomes" id="UP000821837">
    <property type="component" value="Chromosome 1"/>
</dbReference>
<evidence type="ECO:0000313" key="13">
    <source>
        <dbReference type="Proteomes" id="UP000821837"/>
    </source>
</evidence>
<reference evidence="12" key="2">
    <citation type="submission" date="2021-09" db="EMBL/GenBank/DDBJ databases">
        <authorList>
            <person name="Jia N."/>
            <person name="Wang J."/>
            <person name="Shi W."/>
            <person name="Du L."/>
            <person name="Sun Y."/>
            <person name="Zhan W."/>
            <person name="Jiang J."/>
            <person name="Wang Q."/>
            <person name="Zhang B."/>
            <person name="Ji P."/>
            <person name="Sakyi L.B."/>
            <person name="Cui X."/>
            <person name="Yuan T."/>
            <person name="Jiang B."/>
            <person name="Yang W."/>
            <person name="Lam T.T.-Y."/>
            <person name="Chang Q."/>
            <person name="Ding S."/>
            <person name="Wang X."/>
            <person name="Zhu J."/>
            <person name="Ruan X."/>
            <person name="Zhao L."/>
            <person name="Wei J."/>
            <person name="Que T."/>
            <person name="Du C."/>
            <person name="Cheng J."/>
            <person name="Dai P."/>
            <person name="Han X."/>
            <person name="Huang E."/>
            <person name="Gao Y."/>
            <person name="Liu J."/>
            <person name="Shao H."/>
            <person name="Ye R."/>
            <person name="Li L."/>
            <person name="Wei W."/>
            <person name="Wang X."/>
            <person name="Wang C."/>
            <person name="Huo Q."/>
            <person name="Li W."/>
            <person name="Guo W."/>
            <person name="Chen H."/>
            <person name="Chen S."/>
            <person name="Zhou L."/>
            <person name="Zhou L."/>
            <person name="Ni X."/>
            <person name="Tian J."/>
            <person name="Zhou Y."/>
            <person name="Sheng Y."/>
            <person name="Liu T."/>
            <person name="Pan Y."/>
            <person name="Xia L."/>
            <person name="Li J."/>
            <person name="Zhao F."/>
            <person name="Cao W."/>
        </authorList>
    </citation>
    <scope>NUCLEOTIDE SEQUENCE</scope>
    <source>
        <strain evidence="12">Rsan-2018</strain>
        <tissue evidence="12">Larvae</tissue>
    </source>
</reference>
<evidence type="ECO:0000256" key="9">
    <source>
        <dbReference type="SAM" id="Phobius"/>
    </source>
</evidence>
<evidence type="ECO:0000256" key="7">
    <source>
        <dbReference type="ARBA" id="ARBA00023049"/>
    </source>
</evidence>
<feature type="compositionally biased region" description="Basic residues" evidence="8">
    <location>
        <begin position="48"/>
        <end position="68"/>
    </location>
</feature>
<evidence type="ECO:0008006" key="14">
    <source>
        <dbReference type="Google" id="ProtNLM"/>
    </source>
</evidence>
<dbReference type="GO" id="GO:0004222">
    <property type="term" value="F:metalloendopeptidase activity"/>
    <property type="evidence" value="ECO:0007669"/>
    <property type="project" value="InterPro"/>
</dbReference>
<evidence type="ECO:0000259" key="11">
    <source>
        <dbReference type="Pfam" id="PF05649"/>
    </source>
</evidence>
<feature type="domain" description="Peptidase M13 N-terminal" evidence="11">
    <location>
        <begin position="231"/>
        <end position="605"/>
    </location>
</feature>
<gene>
    <name evidence="12" type="ORF">HPB52_005060</name>
</gene>